<feature type="non-terminal residue" evidence="1">
    <location>
        <position position="34"/>
    </location>
</feature>
<proteinExistence type="predicted"/>
<keyword evidence="2" id="KW-1185">Reference proteome</keyword>
<dbReference type="EMBL" id="LAQJ01000247">
    <property type="protein sequence ID" value="KKO18614.1"/>
    <property type="molecule type" value="Genomic_DNA"/>
</dbReference>
<organism evidence="1 2">
    <name type="scientific">Candidatus Brocadia fulgida</name>
    <dbReference type="NCBI Taxonomy" id="380242"/>
    <lineage>
        <taxon>Bacteria</taxon>
        <taxon>Pseudomonadati</taxon>
        <taxon>Planctomycetota</taxon>
        <taxon>Candidatus Brocadiia</taxon>
        <taxon>Candidatus Brocadiales</taxon>
        <taxon>Candidatus Brocadiaceae</taxon>
        <taxon>Candidatus Brocadia</taxon>
    </lineage>
</organism>
<reference evidence="1 2" key="1">
    <citation type="journal article" date="2013" name="BMC Microbiol.">
        <title>Identification of the type II cytochrome c maturation pathway in anammox bacteria by comparative genomics.</title>
        <authorList>
            <person name="Ferousi C."/>
            <person name="Speth D.R."/>
            <person name="Reimann J."/>
            <person name="Op den Camp H.J."/>
            <person name="Allen J.W."/>
            <person name="Keltjens J.T."/>
            <person name="Jetten M.S."/>
        </authorList>
    </citation>
    <scope>NUCLEOTIDE SEQUENCE [LARGE SCALE GENOMIC DNA]</scope>
    <source>
        <strain evidence="1">RU1</strain>
    </source>
</reference>
<evidence type="ECO:0000313" key="2">
    <source>
        <dbReference type="Proteomes" id="UP000034954"/>
    </source>
</evidence>
<accession>A0A0M2UVU2</accession>
<name>A0A0M2UVU2_9BACT</name>
<comment type="caution">
    <text evidence="1">The sequence shown here is derived from an EMBL/GenBank/DDBJ whole genome shotgun (WGS) entry which is preliminary data.</text>
</comment>
<protein>
    <submittedName>
        <fullName evidence="1">Uncharacterized protein</fullName>
    </submittedName>
</protein>
<sequence length="34" mass="3914">MLEMLNNIVYYGGIDILWKINQNPVKKSIAPSFC</sequence>
<evidence type="ECO:0000313" key="1">
    <source>
        <dbReference type="EMBL" id="KKO18614.1"/>
    </source>
</evidence>
<dbReference type="AlphaFoldDB" id="A0A0M2UVU2"/>
<dbReference type="Proteomes" id="UP000034954">
    <property type="component" value="Unassembled WGS sequence"/>
</dbReference>
<gene>
    <name evidence="1" type="ORF">BROFUL_02689</name>
</gene>